<dbReference type="Gene3D" id="1.10.1660.10">
    <property type="match status" value="1"/>
</dbReference>
<proteinExistence type="predicted"/>
<evidence type="ECO:0000259" key="3">
    <source>
        <dbReference type="SMART" id="SM00422"/>
    </source>
</evidence>
<sequence length="434" mass="50836">MLIKKVKGFLKIKIEIYIKKYLNGRDIMKIGKFGEVNNISIDTIRHYMDLSLIIPEKKGGHYFFDEYCQTDLELILHYKDLGFSLNEIKGLFFYKNLAKSMNYEKDTFYQSLFKLKYDKMEQEIEILEKKRDKLKRVLHDLSLTNETSNSIIGIDLSVLHLLTCSKCSKKLILQDGIINNNQITEGKLICNCGKEYNIISGIITADKLFKANEQTSLEDTISDYIYETDNAYLENMHREGEWAKKKLIELDLNNKLILDIGSGLGFFLRNIYEELPEDCLYIAVDRDFNKLIFLKDVIARRNPRRNILFICADFLNIPIQNRSVDIVIDHSGTSNYSFEHENFLLHELNPLFKTDCYLLSLFILFKNFSSNSQITNNFRANFTISKVTKEIQNLQFQSIDESTSNYLKRGGKYENFFVQGEEIYTYSFFGKRWG</sequence>
<name>A0A164E3K1_BACCE</name>
<feature type="domain" description="HTH merR-type" evidence="3">
    <location>
        <begin position="28"/>
        <end position="95"/>
    </location>
</feature>
<dbReference type="PATRIC" id="fig|1396.539.peg.2632"/>
<dbReference type="EMBL" id="LJKA01000051">
    <property type="protein sequence ID" value="KZD32285.1"/>
    <property type="molecule type" value="Genomic_DNA"/>
</dbReference>
<dbReference type="SUPFAM" id="SSF53335">
    <property type="entry name" value="S-adenosyl-L-methionine-dependent methyltransferases"/>
    <property type="match status" value="1"/>
</dbReference>
<accession>A0A164E3K1</accession>
<dbReference type="Gene3D" id="3.40.50.150">
    <property type="entry name" value="Vaccinia Virus protein VP39"/>
    <property type="match status" value="1"/>
</dbReference>
<evidence type="ECO:0000313" key="5">
    <source>
        <dbReference type="Proteomes" id="UP000076501"/>
    </source>
</evidence>
<evidence type="ECO:0000256" key="1">
    <source>
        <dbReference type="ARBA" id="ARBA00023125"/>
    </source>
</evidence>
<dbReference type="Proteomes" id="UP000076501">
    <property type="component" value="Unassembled WGS sequence"/>
</dbReference>
<dbReference type="PANTHER" id="PTHR30204">
    <property type="entry name" value="REDOX-CYCLING DRUG-SENSING TRANSCRIPTIONAL ACTIVATOR SOXR"/>
    <property type="match status" value="1"/>
</dbReference>
<protein>
    <recommendedName>
        <fullName evidence="3">HTH merR-type domain-containing protein</fullName>
    </recommendedName>
</protein>
<reference evidence="4 5" key="1">
    <citation type="submission" date="2015-09" db="EMBL/GenBank/DDBJ databases">
        <title>Bacillus cereus food isolates.</title>
        <authorList>
            <person name="Boekhorst J."/>
        </authorList>
    </citation>
    <scope>NUCLEOTIDE SEQUENCE [LARGE SCALE GENOMIC DNA]</scope>
    <source>
        <strain evidence="4 5">B4082</strain>
    </source>
</reference>
<dbReference type="SMART" id="SM00422">
    <property type="entry name" value="HTH_MERR"/>
    <property type="match status" value="1"/>
</dbReference>
<dbReference type="Pfam" id="PF13847">
    <property type="entry name" value="Methyltransf_31"/>
    <property type="match status" value="1"/>
</dbReference>
<evidence type="ECO:0000256" key="2">
    <source>
        <dbReference type="SAM" id="Coils"/>
    </source>
</evidence>
<dbReference type="Pfam" id="PF13411">
    <property type="entry name" value="MerR_1"/>
    <property type="match status" value="1"/>
</dbReference>
<feature type="coiled-coil region" evidence="2">
    <location>
        <begin position="110"/>
        <end position="144"/>
    </location>
</feature>
<dbReference type="InterPro" id="IPR025714">
    <property type="entry name" value="Methyltranfer_dom"/>
</dbReference>
<dbReference type="GO" id="GO:0003677">
    <property type="term" value="F:DNA binding"/>
    <property type="evidence" value="ECO:0007669"/>
    <property type="project" value="UniProtKB-KW"/>
</dbReference>
<dbReference type="AlphaFoldDB" id="A0A164E3K1"/>
<dbReference type="InterPro" id="IPR009061">
    <property type="entry name" value="DNA-bd_dom_put_sf"/>
</dbReference>
<organism evidence="4 5">
    <name type="scientific">Bacillus cereus</name>
    <dbReference type="NCBI Taxonomy" id="1396"/>
    <lineage>
        <taxon>Bacteria</taxon>
        <taxon>Bacillati</taxon>
        <taxon>Bacillota</taxon>
        <taxon>Bacilli</taxon>
        <taxon>Bacillales</taxon>
        <taxon>Bacillaceae</taxon>
        <taxon>Bacillus</taxon>
        <taxon>Bacillus cereus group</taxon>
    </lineage>
</organism>
<gene>
    <name evidence="4" type="ORF">B4082_3509</name>
</gene>
<dbReference type="SUPFAM" id="SSF46955">
    <property type="entry name" value="Putative DNA-binding domain"/>
    <property type="match status" value="1"/>
</dbReference>
<dbReference type="CDD" id="cd02440">
    <property type="entry name" value="AdoMet_MTases"/>
    <property type="match status" value="1"/>
</dbReference>
<dbReference type="InterPro" id="IPR047057">
    <property type="entry name" value="MerR_fam"/>
</dbReference>
<dbReference type="GO" id="GO:0003700">
    <property type="term" value="F:DNA-binding transcription factor activity"/>
    <property type="evidence" value="ECO:0007669"/>
    <property type="project" value="InterPro"/>
</dbReference>
<keyword evidence="1" id="KW-0238">DNA-binding</keyword>
<dbReference type="PANTHER" id="PTHR30204:SF96">
    <property type="entry name" value="CHROMOSOME-ANCHORING PROTEIN RACA"/>
    <property type="match status" value="1"/>
</dbReference>
<evidence type="ECO:0000313" key="4">
    <source>
        <dbReference type="EMBL" id="KZD32285.1"/>
    </source>
</evidence>
<dbReference type="InterPro" id="IPR029063">
    <property type="entry name" value="SAM-dependent_MTases_sf"/>
</dbReference>
<comment type="caution">
    <text evidence="4">The sequence shown here is derived from an EMBL/GenBank/DDBJ whole genome shotgun (WGS) entry which is preliminary data.</text>
</comment>
<keyword evidence="2" id="KW-0175">Coiled coil</keyword>
<dbReference type="InterPro" id="IPR000551">
    <property type="entry name" value="MerR-type_HTH_dom"/>
</dbReference>
<dbReference type="CDD" id="cd04777">
    <property type="entry name" value="HTH_MerR-like_sg1"/>
    <property type="match status" value="1"/>
</dbReference>